<dbReference type="Pfam" id="PF04366">
    <property type="entry name" value="Ysc84"/>
    <property type="match status" value="1"/>
</dbReference>
<reference evidence="2 3" key="1">
    <citation type="journal article" date="2018" name="Appl. Environ. Microbiol.">
        <title>Genome rearrangement shapes Prochlorococcus ecological adaptation.</title>
        <authorList>
            <person name="Yan W."/>
            <person name="Wei S."/>
            <person name="Wang Q."/>
            <person name="Xiao X."/>
            <person name="Zeng Q."/>
            <person name="Jiao N."/>
            <person name="Zhang R."/>
        </authorList>
    </citation>
    <scope>NUCLEOTIDE SEQUENCE [LARGE SCALE GENOMIC DNA]</scope>
    <source>
        <strain evidence="2 3">XMU1408</strain>
    </source>
</reference>
<evidence type="ECO:0000313" key="2">
    <source>
        <dbReference type="EMBL" id="PYE01434.1"/>
    </source>
</evidence>
<dbReference type="AlphaFoldDB" id="A0A318QZQ8"/>
<gene>
    <name evidence="2" type="ORF">DNJ73_06715</name>
</gene>
<evidence type="ECO:0000259" key="1">
    <source>
        <dbReference type="Pfam" id="PF04366"/>
    </source>
</evidence>
<evidence type="ECO:0000313" key="3">
    <source>
        <dbReference type="Proteomes" id="UP000247807"/>
    </source>
</evidence>
<protein>
    <recommendedName>
        <fullName evidence="1">Ysc84 actin-binding domain-containing protein</fullName>
    </recommendedName>
</protein>
<organism evidence="2 3">
    <name type="scientific">Prochlorococcus marinus XMU1408</name>
    <dbReference type="NCBI Taxonomy" id="2213228"/>
    <lineage>
        <taxon>Bacteria</taxon>
        <taxon>Bacillati</taxon>
        <taxon>Cyanobacteriota</taxon>
        <taxon>Cyanophyceae</taxon>
        <taxon>Synechococcales</taxon>
        <taxon>Prochlorococcaceae</taxon>
        <taxon>Prochlorococcus</taxon>
    </lineage>
</organism>
<dbReference type="OrthoDB" id="5405772at2"/>
<proteinExistence type="predicted"/>
<comment type="caution">
    <text evidence="2">The sequence shown here is derived from an EMBL/GenBank/DDBJ whole genome shotgun (WGS) entry which is preliminary data.</text>
</comment>
<dbReference type="CDD" id="cd11524">
    <property type="entry name" value="SYLF"/>
    <property type="match status" value="1"/>
</dbReference>
<dbReference type="EMBL" id="QJUE01000005">
    <property type="protein sequence ID" value="PYE01434.1"/>
    <property type="molecule type" value="Genomic_DNA"/>
</dbReference>
<accession>A0A318QZQ8</accession>
<dbReference type="Proteomes" id="UP000247807">
    <property type="component" value="Unassembled WGS sequence"/>
</dbReference>
<feature type="domain" description="Ysc84 actin-binding" evidence="1">
    <location>
        <begin position="154"/>
        <end position="233"/>
    </location>
</feature>
<name>A0A318QZQ8_PROMR</name>
<dbReference type="InterPro" id="IPR007461">
    <property type="entry name" value="Ysc84_actin-binding"/>
</dbReference>
<sequence length="239" mass="26084">MLGFLGEKDKYTFNLNGYDQDGKKKSLNIQFINDKPAKKFIRNIETVSGLGLGQRRSAKEIRENETLDKIRNTNIKVDNSKISECISEVGASRKSKISLEIFKEKEYLKNFFNNSNAYAVFPDVVKGGMGVGGARGGGEVFQNCKAIGSTTMTQLSVGFQLGGQAFSQIIFFQNQKDTDRFTQGNFEFGAAASAALLNEGASAEAAYSDGVVVFTLSKGGLMYEASIGGQKFSFSPYEK</sequence>